<name>A0A1I6D3M1_9PSEU</name>
<evidence type="ECO:0000313" key="4">
    <source>
        <dbReference type="EMBL" id="SFR00088.1"/>
    </source>
</evidence>
<proteinExistence type="predicted"/>
<evidence type="ECO:0000259" key="3">
    <source>
        <dbReference type="Pfam" id="PF13191"/>
    </source>
</evidence>
<dbReference type="STRING" id="84724.SAMN04488564_1011013"/>
<dbReference type="OrthoDB" id="8482304at2"/>
<evidence type="ECO:0000256" key="2">
    <source>
        <dbReference type="ARBA" id="ARBA00022840"/>
    </source>
</evidence>
<dbReference type="Pfam" id="PF13191">
    <property type="entry name" value="AAA_16"/>
    <property type="match status" value="1"/>
</dbReference>
<keyword evidence="1" id="KW-0547">Nucleotide-binding</keyword>
<dbReference type="SUPFAM" id="SSF52540">
    <property type="entry name" value="P-loop containing nucleoside triphosphate hydrolases"/>
    <property type="match status" value="1"/>
</dbReference>
<evidence type="ECO:0000313" key="5">
    <source>
        <dbReference type="Proteomes" id="UP000198583"/>
    </source>
</evidence>
<sequence>MTRLAPEHTGGLAQIPAGGVAQKLVDRATEPDILCGQLRDLVQRRGGVVLVAGEARSGTSGLLRAMVDRLDSNIKLVWAAGDVLGQAFPLLPLADAVGSTEHSGISALLRDNAANSATVADAVLAASRQLPAWVDDLCSVSPLVLILDDPHWADSASVHLWHRLTRKTRQLPLLLAGAMRPGHDQQDLAALRRRMIDIRAVGRAALIDLEPLTSNAVTELITILVGGKPARRLSELAVGTRGNRFYITELMSALAHAGALIGTNVSHVLAKLSLRSRVDIARVVSNHS</sequence>
<feature type="domain" description="Orc1-like AAA ATPase" evidence="3">
    <location>
        <begin position="24"/>
        <end position="175"/>
    </location>
</feature>
<dbReference type="EMBL" id="FOYL01000001">
    <property type="protein sequence ID" value="SFR00088.1"/>
    <property type="molecule type" value="Genomic_DNA"/>
</dbReference>
<keyword evidence="5" id="KW-1185">Reference proteome</keyword>
<gene>
    <name evidence="4" type="ORF">SAMN04488564_1011013</name>
</gene>
<evidence type="ECO:0000256" key="1">
    <source>
        <dbReference type="ARBA" id="ARBA00022741"/>
    </source>
</evidence>
<dbReference type="InterPro" id="IPR027417">
    <property type="entry name" value="P-loop_NTPase"/>
</dbReference>
<dbReference type="RefSeq" id="WP_093588483.1">
    <property type="nucleotide sequence ID" value="NZ_FOYL01000001.1"/>
</dbReference>
<dbReference type="GO" id="GO:0004016">
    <property type="term" value="F:adenylate cyclase activity"/>
    <property type="evidence" value="ECO:0007669"/>
    <property type="project" value="TreeGrafter"/>
</dbReference>
<reference evidence="5" key="1">
    <citation type="submission" date="2016-10" db="EMBL/GenBank/DDBJ databases">
        <authorList>
            <person name="Varghese N."/>
            <person name="Submissions S."/>
        </authorList>
    </citation>
    <scope>NUCLEOTIDE SEQUENCE [LARGE SCALE GENOMIC DNA]</scope>
    <source>
        <strain evidence="5">DSM 44232</strain>
    </source>
</reference>
<dbReference type="GO" id="GO:0005737">
    <property type="term" value="C:cytoplasm"/>
    <property type="evidence" value="ECO:0007669"/>
    <property type="project" value="TreeGrafter"/>
</dbReference>
<dbReference type="PANTHER" id="PTHR16305:SF28">
    <property type="entry name" value="GUANYLATE CYCLASE DOMAIN-CONTAINING PROTEIN"/>
    <property type="match status" value="1"/>
</dbReference>
<organism evidence="4 5">
    <name type="scientific">Lentzea waywayandensis</name>
    <dbReference type="NCBI Taxonomy" id="84724"/>
    <lineage>
        <taxon>Bacteria</taxon>
        <taxon>Bacillati</taxon>
        <taxon>Actinomycetota</taxon>
        <taxon>Actinomycetes</taxon>
        <taxon>Pseudonocardiales</taxon>
        <taxon>Pseudonocardiaceae</taxon>
        <taxon>Lentzea</taxon>
    </lineage>
</organism>
<accession>A0A1I6D3M1</accession>
<protein>
    <submittedName>
        <fullName evidence="4">AAA ATPase domain-containing protein</fullName>
    </submittedName>
</protein>
<dbReference type="GO" id="GO:0005524">
    <property type="term" value="F:ATP binding"/>
    <property type="evidence" value="ECO:0007669"/>
    <property type="project" value="UniProtKB-KW"/>
</dbReference>
<dbReference type="PANTHER" id="PTHR16305">
    <property type="entry name" value="TESTICULAR SOLUBLE ADENYLYL CYCLASE"/>
    <property type="match status" value="1"/>
</dbReference>
<dbReference type="AlphaFoldDB" id="A0A1I6D3M1"/>
<dbReference type="InterPro" id="IPR041664">
    <property type="entry name" value="AAA_16"/>
</dbReference>
<dbReference type="Proteomes" id="UP000198583">
    <property type="component" value="Unassembled WGS sequence"/>
</dbReference>
<keyword evidence="2" id="KW-0067">ATP-binding</keyword>